<keyword evidence="3" id="KW-1185">Reference proteome</keyword>
<evidence type="ECO:0000313" key="3">
    <source>
        <dbReference type="Proteomes" id="UP000823388"/>
    </source>
</evidence>
<reference evidence="2" key="1">
    <citation type="submission" date="2020-05" db="EMBL/GenBank/DDBJ databases">
        <title>WGS assembly of Panicum virgatum.</title>
        <authorList>
            <person name="Lovell J.T."/>
            <person name="Jenkins J."/>
            <person name="Shu S."/>
            <person name="Juenger T.E."/>
            <person name="Schmutz J."/>
        </authorList>
    </citation>
    <scope>NUCLEOTIDE SEQUENCE</scope>
    <source>
        <strain evidence="2">AP13</strain>
    </source>
</reference>
<name>A0A8T0VDE0_PANVG</name>
<dbReference type="AlphaFoldDB" id="A0A8T0VDE0"/>
<dbReference type="Proteomes" id="UP000823388">
    <property type="component" value="Chromosome 2N"/>
</dbReference>
<accession>A0A8T0VDE0</accession>
<sequence length="366" mass="41274">MYSCDMWIKWFSIAPLQRMVLYLDNMDFGPLNHIHLPMPHVCCYEDRLLRQLIEADKWPWNFFGQSKPRNARSVCYSRGVRMKAPTNQTNADEGCSDSRKDQLSLEVSDQEQRPTRCGLRWKVTSRRRKIAHHVPISSHPPSEGIFIGHGESPGLAEYEQSSNVACAVVVHEDLFGTILENNMTHPDTTDMEAVTTPQRTVWNTNIFDYGSDGPLYLGYDTVQQQGNGIRDLGMDLSLMETGCSNGEYQDHHQPESPEYTLQHSISEKFTIRRLFACLGISADRDSSNNTPEHTMVVQPMTNGEAAGGTEPTMMVDNYADGAVWSCPSPTKVVEIGSEDTDLASHEHHYDSDISNTNMEPDIEIIE</sequence>
<dbReference type="EMBL" id="CM029040">
    <property type="protein sequence ID" value="KAG2631284.1"/>
    <property type="molecule type" value="Genomic_DNA"/>
</dbReference>
<comment type="caution">
    <text evidence="2">The sequence shown here is derived from an EMBL/GenBank/DDBJ whole genome shotgun (WGS) entry which is preliminary data.</text>
</comment>
<gene>
    <name evidence="2" type="ORF">PVAP13_2NG014500</name>
</gene>
<dbReference type="EMBL" id="CM029040">
    <property type="protein sequence ID" value="KAG2631287.1"/>
    <property type="molecule type" value="Genomic_DNA"/>
</dbReference>
<proteinExistence type="predicted"/>
<evidence type="ECO:0000313" key="2">
    <source>
        <dbReference type="EMBL" id="KAG2631284.1"/>
    </source>
</evidence>
<protein>
    <submittedName>
        <fullName evidence="2">Uncharacterized protein</fullName>
    </submittedName>
</protein>
<feature type="region of interest" description="Disordered" evidence="1">
    <location>
        <begin position="345"/>
        <end position="366"/>
    </location>
</feature>
<organism evidence="2 3">
    <name type="scientific">Panicum virgatum</name>
    <name type="common">Blackwell switchgrass</name>
    <dbReference type="NCBI Taxonomy" id="38727"/>
    <lineage>
        <taxon>Eukaryota</taxon>
        <taxon>Viridiplantae</taxon>
        <taxon>Streptophyta</taxon>
        <taxon>Embryophyta</taxon>
        <taxon>Tracheophyta</taxon>
        <taxon>Spermatophyta</taxon>
        <taxon>Magnoliopsida</taxon>
        <taxon>Liliopsida</taxon>
        <taxon>Poales</taxon>
        <taxon>Poaceae</taxon>
        <taxon>PACMAD clade</taxon>
        <taxon>Panicoideae</taxon>
        <taxon>Panicodae</taxon>
        <taxon>Paniceae</taxon>
        <taxon>Panicinae</taxon>
        <taxon>Panicum</taxon>
        <taxon>Panicum sect. Hiantes</taxon>
    </lineage>
</organism>
<evidence type="ECO:0000256" key="1">
    <source>
        <dbReference type="SAM" id="MobiDB-lite"/>
    </source>
</evidence>